<dbReference type="RefSeq" id="WP_054862393.1">
    <property type="nucleotide sequence ID" value="NZ_MWPH01000004.1"/>
</dbReference>
<dbReference type="Proteomes" id="UP000196084">
    <property type="component" value="Unassembled WGS sequence"/>
</dbReference>
<gene>
    <name evidence="1" type="ORF">B2G88_17265</name>
</gene>
<reference evidence="1 2" key="1">
    <citation type="submission" date="2017-02" db="EMBL/GenBank/DDBJ databases">
        <title>Natronthermophilus aegyptiacus gen. nov.,sp. nov., an aerobic, extremely halophilic alkalithermophilic archaeon isolated from the athalassohaline Wadi An Natrun, Egypt.</title>
        <authorList>
            <person name="Zhao B."/>
        </authorList>
    </citation>
    <scope>NUCLEOTIDE SEQUENCE [LARGE SCALE GENOMIC DNA]</scope>
    <source>
        <strain evidence="1 2">CGMCC 1.3597</strain>
    </source>
</reference>
<accession>A0A202E4L6</accession>
<evidence type="ECO:0000313" key="1">
    <source>
        <dbReference type="EMBL" id="OVE83159.1"/>
    </source>
</evidence>
<dbReference type="OrthoDB" id="156931at2157"/>
<proteinExistence type="predicted"/>
<sequence length="61" mass="7193">MTQRVICPHCSEKIPVDIKRKVLQTRTKPGTLRDDFDRSAVCSKCDEKFACKLKDPMRRRR</sequence>
<protein>
    <submittedName>
        <fullName evidence="1">Uncharacterized protein</fullName>
    </submittedName>
</protein>
<keyword evidence="2" id="KW-1185">Reference proteome</keyword>
<dbReference type="AlphaFoldDB" id="A0A202E4L6"/>
<organism evidence="1 2">
    <name type="scientific">Natronolimnobius baerhuensis</name>
    <dbReference type="NCBI Taxonomy" id="253108"/>
    <lineage>
        <taxon>Archaea</taxon>
        <taxon>Methanobacteriati</taxon>
        <taxon>Methanobacteriota</taxon>
        <taxon>Stenosarchaea group</taxon>
        <taxon>Halobacteria</taxon>
        <taxon>Halobacteriales</taxon>
        <taxon>Natrialbaceae</taxon>
        <taxon>Natronolimnobius</taxon>
    </lineage>
</organism>
<comment type="caution">
    <text evidence="1">The sequence shown here is derived from an EMBL/GenBank/DDBJ whole genome shotgun (WGS) entry which is preliminary data.</text>
</comment>
<evidence type="ECO:0000313" key="2">
    <source>
        <dbReference type="Proteomes" id="UP000196084"/>
    </source>
</evidence>
<dbReference type="EMBL" id="MWPH01000004">
    <property type="protein sequence ID" value="OVE83159.1"/>
    <property type="molecule type" value="Genomic_DNA"/>
</dbReference>
<name>A0A202E4L6_9EURY</name>